<comment type="subcellular location">
    <subcellularLocation>
        <location evidence="1">Membrane</location>
        <topology evidence="1">Multi-pass membrane protein</topology>
    </subcellularLocation>
</comment>
<dbReference type="EMBL" id="WTPW01000321">
    <property type="protein sequence ID" value="KAF0523841.1"/>
    <property type="molecule type" value="Genomic_DNA"/>
</dbReference>
<keyword evidence="7" id="KW-0732">Signal</keyword>
<evidence type="ECO:0000256" key="6">
    <source>
        <dbReference type="SAM" id="Phobius"/>
    </source>
</evidence>
<feature type="transmembrane region" description="Helical" evidence="6">
    <location>
        <begin position="517"/>
        <end position="539"/>
    </location>
</feature>
<name>A0A8H4AQR2_GIGMA</name>
<evidence type="ECO:0000256" key="2">
    <source>
        <dbReference type="ARBA" id="ARBA00022692"/>
    </source>
</evidence>
<keyword evidence="5" id="KW-0175">Coiled coil</keyword>
<feature type="transmembrane region" description="Helical" evidence="6">
    <location>
        <begin position="551"/>
        <end position="569"/>
    </location>
</feature>
<dbReference type="PANTHER" id="PTHR12570:SF9">
    <property type="entry name" value="MAGNESIUM TRANSPORTER NIPA8-RELATED"/>
    <property type="match status" value="1"/>
</dbReference>
<dbReference type="Pfam" id="PF05653">
    <property type="entry name" value="Mg_trans_NIPA"/>
    <property type="match status" value="2"/>
</dbReference>
<dbReference type="Proteomes" id="UP000439903">
    <property type="component" value="Unassembled WGS sequence"/>
</dbReference>
<reference evidence="8 9" key="1">
    <citation type="journal article" date="2019" name="Environ. Microbiol.">
        <title>At the nexus of three kingdoms: the genome of the mycorrhizal fungus Gigaspora margarita provides insights into plant, endobacterial and fungal interactions.</title>
        <authorList>
            <person name="Venice F."/>
            <person name="Ghignone S."/>
            <person name="Salvioli di Fossalunga A."/>
            <person name="Amselem J."/>
            <person name="Novero M."/>
            <person name="Xianan X."/>
            <person name="Sedzielewska Toro K."/>
            <person name="Morin E."/>
            <person name="Lipzen A."/>
            <person name="Grigoriev I.V."/>
            <person name="Henrissat B."/>
            <person name="Martin F.M."/>
            <person name="Bonfante P."/>
        </authorList>
    </citation>
    <scope>NUCLEOTIDE SEQUENCE [LARGE SCALE GENOMIC DNA]</scope>
    <source>
        <strain evidence="8 9">BEG34</strain>
    </source>
</reference>
<dbReference type="AlphaFoldDB" id="A0A8H4AQR2"/>
<evidence type="ECO:0000256" key="1">
    <source>
        <dbReference type="ARBA" id="ARBA00004141"/>
    </source>
</evidence>
<feature type="transmembrane region" description="Helical" evidence="6">
    <location>
        <begin position="271"/>
        <end position="295"/>
    </location>
</feature>
<dbReference type="InterPro" id="IPR037185">
    <property type="entry name" value="EmrE-like"/>
</dbReference>
<feature type="transmembrane region" description="Helical" evidence="6">
    <location>
        <begin position="369"/>
        <end position="387"/>
    </location>
</feature>
<keyword evidence="4 6" id="KW-0472">Membrane</keyword>
<feature type="coiled-coil region" evidence="5">
    <location>
        <begin position="595"/>
        <end position="626"/>
    </location>
</feature>
<evidence type="ECO:0000256" key="5">
    <source>
        <dbReference type="SAM" id="Coils"/>
    </source>
</evidence>
<keyword evidence="2 6" id="KW-0812">Transmembrane</keyword>
<feature type="transmembrane region" description="Helical" evidence="6">
    <location>
        <begin position="476"/>
        <end position="497"/>
    </location>
</feature>
<proteinExistence type="predicted"/>
<accession>A0A8H4AQR2</accession>
<protein>
    <submittedName>
        <fullName evidence="8">Magnesium transporter NIPA-domain-containing protein</fullName>
    </submittedName>
</protein>
<evidence type="ECO:0000256" key="4">
    <source>
        <dbReference type="ARBA" id="ARBA00023136"/>
    </source>
</evidence>
<dbReference type="GO" id="GO:0016020">
    <property type="term" value="C:membrane"/>
    <property type="evidence" value="ECO:0007669"/>
    <property type="project" value="UniProtKB-SubCell"/>
</dbReference>
<feature type="transmembrane region" description="Helical" evidence="6">
    <location>
        <begin position="184"/>
        <end position="204"/>
    </location>
</feature>
<feature type="transmembrane region" description="Helical" evidence="6">
    <location>
        <begin position="328"/>
        <end position="349"/>
    </location>
</feature>
<keyword evidence="3 6" id="KW-1133">Transmembrane helix</keyword>
<sequence>MFKNTFISFVFLFILFVSNIRSDDYSYIKTLDNDQNYTIEGLPCQTDNECSIQLNTSLNESRALGNYLCAQGQCKFVVTAGQPCYDASDCSAYYYNNTLKKLPYDIDSLCDASNEKLDSRCDNVWKNHNLTFRDPRKFCGGIPVNENCSLVATNVDPCDHSLQCINSTDNVMKCVNNNSKSNNFIILIGVIICLTGNIILNIGLNIQKFAFTNYQEKISKDANHEVEDNGTSLAKDKKDTNFVSTRSSLSPSNKSHKWYKKFEKLMFWKQIVVSPLWVIGLLIYVSGTMMGFVALKFAPQSLVAPLGAISLITNLLIAPILHKQKLSYSDIIGVIIIVGGCVMITLVPGDTIEDYDLCVLMSLFHRSGTIIYLSIIACFVVSLYLFIRFVEKTKSKIDQNVSKRNSILPSSKNDENDLSMKDNSSDLLAPSQLIEFLDAPNKSLSTLNNNENIEKQMIQLNSITTINYTKDVRERILLPIAYAILASSMATMTTLFAKSLINLLSESLFHNHNQFTYFLSWIILIVTVTTAFGQVYWLNMGLRKYDALIQVPIFFCNWTVFDIIGGGIYYDEFRNYGIEEYVMFIVGVLLIFFGVGILSKRLANLSKEEEELNERQKELKKTIKRRAID</sequence>
<dbReference type="OrthoDB" id="165382at2759"/>
<feature type="transmembrane region" description="Helical" evidence="6">
    <location>
        <begin position="301"/>
        <end position="321"/>
    </location>
</feature>
<organism evidence="8 9">
    <name type="scientific">Gigaspora margarita</name>
    <dbReference type="NCBI Taxonomy" id="4874"/>
    <lineage>
        <taxon>Eukaryota</taxon>
        <taxon>Fungi</taxon>
        <taxon>Fungi incertae sedis</taxon>
        <taxon>Mucoromycota</taxon>
        <taxon>Glomeromycotina</taxon>
        <taxon>Glomeromycetes</taxon>
        <taxon>Diversisporales</taxon>
        <taxon>Gigasporaceae</taxon>
        <taxon>Gigaspora</taxon>
    </lineage>
</organism>
<gene>
    <name evidence="8" type="ORF">F8M41_015377</name>
</gene>
<dbReference type="GO" id="GO:0015095">
    <property type="term" value="F:magnesium ion transmembrane transporter activity"/>
    <property type="evidence" value="ECO:0007669"/>
    <property type="project" value="InterPro"/>
</dbReference>
<dbReference type="SUPFAM" id="SSF103481">
    <property type="entry name" value="Multidrug resistance efflux transporter EmrE"/>
    <property type="match status" value="1"/>
</dbReference>
<feature type="chain" id="PRO_5034516824" evidence="7">
    <location>
        <begin position="23"/>
        <end position="629"/>
    </location>
</feature>
<comment type="caution">
    <text evidence="8">The sequence shown here is derived from an EMBL/GenBank/DDBJ whole genome shotgun (WGS) entry which is preliminary data.</text>
</comment>
<dbReference type="InterPro" id="IPR008521">
    <property type="entry name" value="Mg_trans_NIPA"/>
</dbReference>
<dbReference type="Gene3D" id="1.10.3730.20">
    <property type="match status" value="1"/>
</dbReference>
<keyword evidence="9" id="KW-1185">Reference proteome</keyword>
<evidence type="ECO:0000256" key="3">
    <source>
        <dbReference type="ARBA" id="ARBA00022989"/>
    </source>
</evidence>
<dbReference type="PANTHER" id="PTHR12570">
    <property type="match status" value="1"/>
</dbReference>
<evidence type="ECO:0000313" key="9">
    <source>
        <dbReference type="Proteomes" id="UP000439903"/>
    </source>
</evidence>
<feature type="signal peptide" evidence="7">
    <location>
        <begin position="1"/>
        <end position="22"/>
    </location>
</feature>
<evidence type="ECO:0000256" key="7">
    <source>
        <dbReference type="SAM" id="SignalP"/>
    </source>
</evidence>
<evidence type="ECO:0000313" key="8">
    <source>
        <dbReference type="EMBL" id="KAF0523841.1"/>
    </source>
</evidence>
<feature type="transmembrane region" description="Helical" evidence="6">
    <location>
        <begin position="581"/>
        <end position="598"/>
    </location>
</feature>